<dbReference type="CDD" id="cd24161">
    <property type="entry name" value="NUDIX_ADPRase_Ndx2"/>
    <property type="match status" value="1"/>
</dbReference>
<organism evidence="9 10">
    <name type="scientific">Caenispirillum bisanense</name>
    <dbReference type="NCBI Taxonomy" id="414052"/>
    <lineage>
        <taxon>Bacteria</taxon>
        <taxon>Pseudomonadati</taxon>
        <taxon>Pseudomonadota</taxon>
        <taxon>Alphaproteobacteria</taxon>
        <taxon>Rhodospirillales</taxon>
        <taxon>Novispirillaceae</taxon>
        <taxon>Caenispirillum</taxon>
    </lineage>
</organism>
<dbReference type="GO" id="GO:0006753">
    <property type="term" value="P:nucleoside phosphate metabolic process"/>
    <property type="evidence" value="ECO:0007669"/>
    <property type="project" value="TreeGrafter"/>
</dbReference>
<comment type="similarity">
    <text evidence="3">Belongs to the Nudix hydrolase family. NudK subfamily.</text>
</comment>
<evidence type="ECO:0000313" key="10">
    <source>
        <dbReference type="Proteomes" id="UP000219621"/>
    </source>
</evidence>
<dbReference type="PROSITE" id="PS51462">
    <property type="entry name" value="NUDIX"/>
    <property type="match status" value="1"/>
</dbReference>
<dbReference type="Pfam" id="PF00293">
    <property type="entry name" value="NUDIX"/>
    <property type="match status" value="1"/>
</dbReference>
<accession>A0A286H142</accession>
<dbReference type="AlphaFoldDB" id="A0A286H142"/>
<keyword evidence="5" id="KW-0378">Hydrolase</keyword>
<gene>
    <name evidence="9" type="ORF">SAMN05421508_1162</name>
</gene>
<comment type="catalytic activity">
    <reaction evidence="1">
        <text>GDP-alpha-D-mannose + H2O = alpha-D-mannose 1-phosphate + GMP + 2 H(+)</text>
        <dbReference type="Rhea" id="RHEA:27978"/>
        <dbReference type="ChEBI" id="CHEBI:15377"/>
        <dbReference type="ChEBI" id="CHEBI:15378"/>
        <dbReference type="ChEBI" id="CHEBI:57527"/>
        <dbReference type="ChEBI" id="CHEBI:58115"/>
        <dbReference type="ChEBI" id="CHEBI:58409"/>
    </reaction>
</comment>
<dbReference type="PANTHER" id="PTHR11839">
    <property type="entry name" value="UDP/ADP-SUGAR PYROPHOSPHATASE"/>
    <property type="match status" value="1"/>
</dbReference>
<protein>
    <recommendedName>
        <fullName evidence="4">GDP-mannose pyrophosphatase</fullName>
    </recommendedName>
    <alternativeName>
        <fullName evidence="6">GDP-mannose hydrolase</fullName>
    </alternativeName>
    <alternativeName>
        <fullName evidence="7">GDPMK</fullName>
    </alternativeName>
</protein>
<dbReference type="Gene3D" id="3.90.79.10">
    <property type="entry name" value="Nucleoside Triphosphate Pyrophosphohydrolase"/>
    <property type="match status" value="1"/>
</dbReference>
<dbReference type="GO" id="GO:0019693">
    <property type="term" value="P:ribose phosphate metabolic process"/>
    <property type="evidence" value="ECO:0007669"/>
    <property type="project" value="TreeGrafter"/>
</dbReference>
<dbReference type="GO" id="GO:0005829">
    <property type="term" value="C:cytosol"/>
    <property type="evidence" value="ECO:0007669"/>
    <property type="project" value="TreeGrafter"/>
</dbReference>
<proteinExistence type="inferred from homology"/>
<evidence type="ECO:0000256" key="3">
    <source>
        <dbReference type="ARBA" id="ARBA00007275"/>
    </source>
</evidence>
<reference evidence="9 10" key="1">
    <citation type="submission" date="2017-09" db="EMBL/GenBank/DDBJ databases">
        <authorList>
            <person name="Ehlers B."/>
            <person name="Leendertz F.H."/>
        </authorList>
    </citation>
    <scope>NUCLEOTIDE SEQUENCE [LARGE SCALE GENOMIC DNA]</scope>
    <source>
        <strain evidence="9 10">USBA 140</strain>
    </source>
</reference>
<dbReference type="InterPro" id="IPR015797">
    <property type="entry name" value="NUDIX_hydrolase-like_dom_sf"/>
</dbReference>
<sequence length="194" mass="21543">MTDPVHRNPWTRREGRVVYDNPWMTVIEDAVLTPAGTPGIYGVVRPKGLAIGVVPVDDAGHTWLVGQWRYPLDRYSWEIPEGGGRKSEPPIDEARRELAEETGLAAEHWQELIRLDLSNSLSDEQAIIFLCWGLTEGEAAPEETEDLMVRRVPLSEAFRMVAAGEITDAMAVAALQRLELLSLRGHLPAGVRIA</sequence>
<evidence type="ECO:0000256" key="4">
    <source>
        <dbReference type="ARBA" id="ARBA00016377"/>
    </source>
</evidence>
<comment type="cofactor">
    <cofactor evidence="2">
        <name>Mg(2+)</name>
        <dbReference type="ChEBI" id="CHEBI:18420"/>
    </cofactor>
</comment>
<dbReference type="Proteomes" id="UP000219621">
    <property type="component" value="Unassembled WGS sequence"/>
</dbReference>
<name>A0A286H142_9PROT</name>
<dbReference type="RefSeq" id="WP_245913643.1">
    <property type="nucleotide sequence ID" value="NZ_OCNJ01000016.1"/>
</dbReference>
<evidence type="ECO:0000256" key="5">
    <source>
        <dbReference type="ARBA" id="ARBA00022801"/>
    </source>
</evidence>
<dbReference type="SUPFAM" id="SSF55811">
    <property type="entry name" value="Nudix"/>
    <property type="match status" value="1"/>
</dbReference>
<dbReference type="EMBL" id="OCNJ01000016">
    <property type="protein sequence ID" value="SOE01069.1"/>
    <property type="molecule type" value="Genomic_DNA"/>
</dbReference>
<dbReference type="PANTHER" id="PTHR11839:SF18">
    <property type="entry name" value="NUDIX HYDROLASE DOMAIN-CONTAINING PROTEIN"/>
    <property type="match status" value="1"/>
</dbReference>
<keyword evidence="10" id="KW-1185">Reference proteome</keyword>
<evidence type="ECO:0000313" key="9">
    <source>
        <dbReference type="EMBL" id="SOE01069.1"/>
    </source>
</evidence>
<evidence type="ECO:0000259" key="8">
    <source>
        <dbReference type="PROSITE" id="PS51462"/>
    </source>
</evidence>
<dbReference type="GO" id="GO:0016787">
    <property type="term" value="F:hydrolase activity"/>
    <property type="evidence" value="ECO:0007669"/>
    <property type="project" value="UniProtKB-KW"/>
</dbReference>
<evidence type="ECO:0000256" key="1">
    <source>
        <dbReference type="ARBA" id="ARBA00000847"/>
    </source>
</evidence>
<evidence type="ECO:0000256" key="7">
    <source>
        <dbReference type="ARBA" id="ARBA00032272"/>
    </source>
</evidence>
<feature type="domain" description="Nudix hydrolase" evidence="8">
    <location>
        <begin position="46"/>
        <end position="174"/>
    </location>
</feature>
<dbReference type="InterPro" id="IPR000086">
    <property type="entry name" value="NUDIX_hydrolase_dom"/>
</dbReference>
<evidence type="ECO:0000256" key="2">
    <source>
        <dbReference type="ARBA" id="ARBA00001946"/>
    </source>
</evidence>
<evidence type="ECO:0000256" key="6">
    <source>
        <dbReference type="ARBA" id="ARBA00032162"/>
    </source>
</evidence>